<dbReference type="GO" id="GO:0008270">
    <property type="term" value="F:zinc ion binding"/>
    <property type="evidence" value="ECO:0007669"/>
    <property type="project" value="InterPro"/>
</dbReference>
<sequence length="222" mass="24062">MKIFGFLNGLGREYVPVTTVIQSSLTKLPMPTFNDVLTEIQAFDSKLQTFDAEDSTNTLLAFNTQRSGYDTNYRTQGYNQRGGRGRFGSSRGRGGFTSRGRGFSQHQTNSNGPGERPVCQICGRTGHTAVKCYNRFDNNYQGQQTSQAFSALQSSDATGKEWYPDSGASAHITASRDNLQSSSPYEGDDTIMVADGTYLPITHVGSANIKTTSEGGSKGSES</sequence>
<dbReference type="SUPFAM" id="SSF57756">
    <property type="entry name" value="Retrovirus zinc finger-like domains"/>
    <property type="match status" value="1"/>
</dbReference>
<protein>
    <recommendedName>
        <fullName evidence="2">Retrovirus-related Pol polyprotein from transposon TNT 1-94-like beta-barrel domain-containing protein</fullName>
    </recommendedName>
</protein>
<feature type="compositionally biased region" description="Gly residues" evidence="1">
    <location>
        <begin position="80"/>
        <end position="97"/>
    </location>
</feature>
<dbReference type="InterPro" id="IPR054722">
    <property type="entry name" value="PolX-like_BBD"/>
</dbReference>
<proteinExistence type="predicted"/>
<evidence type="ECO:0000313" key="3">
    <source>
        <dbReference type="EMBL" id="JAU68158.1"/>
    </source>
</evidence>
<name>A0A1J3HJH5_NOCCA</name>
<organism evidence="3">
    <name type="scientific">Noccaea caerulescens</name>
    <name type="common">Alpine penny-cress</name>
    <name type="synonym">Thlaspi caerulescens</name>
    <dbReference type="NCBI Taxonomy" id="107243"/>
    <lineage>
        <taxon>Eukaryota</taxon>
        <taxon>Viridiplantae</taxon>
        <taxon>Streptophyta</taxon>
        <taxon>Embryophyta</taxon>
        <taxon>Tracheophyta</taxon>
        <taxon>Spermatophyta</taxon>
        <taxon>Magnoliopsida</taxon>
        <taxon>eudicotyledons</taxon>
        <taxon>Gunneridae</taxon>
        <taxon>Pentapetalae</taxon>
        <taxon>rosids</taxon>
        <taxon>malvids</taxon>
        <taxon>Brassicales</taxon>
        <taxon>Brassicaceae</taxon>
        <taxon>Coluteocarpeae</taxon>
        <taxon>Noccaea</taxon>
    </lineage>
</organism>
<dbReference type="PANTHER" id="PTHR47481:SF10">
    <property type="entry name" value="COPIA-LIKE POLYPROTEIN_RETROTRANSPOSON"/>
    <property type="match status" value="1"/>
</dbReference>
<reference evidence="3" key="1">
    <citation type="submission" date="2016-07" db="EMBL/GenBank/DDBJ databases">
        <title>De novo transcriptome assembly of four accessions of the metal hyperaccumulator plant Noccaea caerulescens.</title>
        <authorList>
            <person name="Blande D."/>
            <person name="Halimaa P."/>
            <person name="Tervahauta A.I."/>
            <person name="Aarts M.G."/>
            <person name="Karenlampi S.O."/>
        </authorList>
    </citation>
    <scope>NUCLEOTIDE SEQUENCE</scope>
</reference>
<dbReference type="Pfam" id="PF22936">
    <property type="entry name" value="Pol_BBD"/>
    <property type="match status" value="1"/>
</dbReference>
<evidence type="ECO:0000259" key="2">
    <source>
        <dbReference type="Pfam" id="PF22936"/>
    </source>
</evidence>
<accession>A0A1J3HJH5</accession>
<feature type="region of interest" description="Disordered" evidence="1">
    <location>
        <begin position="71"/>
        <end position="116"/>
    </location>
</feature>
<dbReference type="GO" id="GO:0003676">
    <property type="term" value="F:nucleic acid binding"/>
    <property type="evidence" value="ECO:0007669"/>
    <property type="project" value="InterPro"/>
</dbReference>
<dbReference type="EMBL" id="GEVL01009183">
    <property type="protein sequence ID" value="JAU68158.1"/>
    <property type="molecule type" value="Transcribed_RNA"/>
</dbReference>
<dbReference type="InterPro" id="IPR036875">
    <property type="entry name" value="Znf_CCHC_sf"/>
</dbReference>
<feature type="domain" description="Retrovirus-related Pol polyprotein from transposon TNT 1-94-like beta-barrel" evidence="2">
    <location>
        <begin position="162"/>
        <end position="214"/>
    </location>
</feature>
<evidence type="ECO:0000256" key="1">
    <source>
        <dbReference type="SAM" id="MobiDB-lite"/>
    </source>
</evidence>
<dbReference type="PANTHER" id="PTHR47481">
    <property type="match status" value="1"/>
</dbReference>
<gene>
    <name evidence="3" type="ORF">LE_TR20262_c0_g1_i1_g.64650</name>
</gene>
<dbReference type="AlphaFoldDB" id="A0A1J3HJH5"/>